<keyword evidence="10" id="KW-1185">Reference proteome</keyword>
<dbReference type="GO" id="GO:0005737">
    <property type="term" value="C:cytoplasm"/>
    <property type="evidence" value="ECO:0007669"/>
    <property type="project" value="UniProtKB-SubCell"/>
</dbReference>
<evidence type="ECO:0000256" key="1">
    <source>
        <dbReference type="ARBA" id="ARBA00004496"/>
    </source>
</evidence>
<dbReference type="Proteomes" id="UP001157006">
    <property type="component" value="Chromosome 2"/>
</dbReference>
<evidence type="ECO:0000256" key="7">
    <source>
        <dbReference type="SAM" id="MobiDB-lite"/>
    </source>
</evidence>
<evidence type="ECO:0000259" key="8">
    <source>
        <dbReference type="PROSITE" id="PS51795"/>
    </source>
</evidence>
<evidence type="ECO:0000256" key="3">
    <source>
        <dbReference type="ARBA" id="ARBA00022490"/>
    </source>
</evidence>
<feature type="domain" description="FLZ-type" evidence="8">
    <location>
        <begin position="127"/>
        <end position="171"/>
    </location>
</feature>
<accession>A0AAV0ZKE4</accession>
<evidence type="ECO:0000256" key="5">
    <source>
        <dbReference type="ARBA" id="ARBA00022771"/>
    </source>
</evidence>
<keyword evidence="5" id="KW-0863">Zinc-finger</keyword>
<evidence type="ECO:0000313" key="9">
    <source>
        <dbReference type="EMBL" id="CAI8598252.1"/>
    </source>
</evidence>
<keyword evidence="4" id="KW-0479">Metal-binding</keyword>
<organism evidence="9 10">
    <name type="scientific">Vicia faba</name>
    <name type="common">Broad bean</name>
    <name type="synonym">Faba vulgaris</name>
    <dbReference type="NCBI Taxonomy" id="3906"/>
    <lineage>
        <taxon>Eukaryota</taxon>
        <taxon>Viridiplantae</taxon>
        <taxon>Streptophyta</taxon>
        <taxon>Embryophyta</taxon>
        <taxon>Tracheophyta</taxon>
        <taxon>Spermatophyta</taxon>
        <taxon>Magnoliopsida</taxon>
        <taxon>eudicotyledons</taxon>
        <taxon>Gunneridae</taxon>
        <taxon>Pentapetalae</taxon>
        <taxon>rosids</taxon>
        <taxon>fabids</taxon>
        <taxon>Fabales</taxon>
        <taxon>Fabaceae</taxon>
        <taxon>Papilionoideae</taxon>
        <taxon>50 kb inversion clade</taxon>
        <taxon>NPAAA clade</taxon>
        <taxon>Hologalegina</taxon>
        <taxon>IRL clade</taxon>
        <taxon>Fabeae</taxon>
        <taxon>Vicia</taxon>
    </lineage>
</organism>
<dbReference type="PANTHER" id="PTHR33059:SF76">
    <property type="entry name" value="FCS-LIKE ZINC FINGER 7"/>
    <property type="match status" value="1"/>
</dbReference>
<dbReference type="PROSITE" id="PS51795">
    <property type="entry name" value="ZF_FLZ"/>
    <property type="match status" value="1"/>
</dbReference>
<dbReference type="EMBL" id="OX451737">
    <property type="protein sequence ID" value="CAI8598252.1"/>
    <property type="molecule type" value="Genomic_DNA"/>
</dbReference>
<dbReference type="PANTHER" id="PTHR33059">
    <property type="entry name" value="FCS-LIKE ZINC FINGER 5"/>
    <property type="match status" value="1"/>
</dbReference>
<feature type="compositionally biased region" description="Low complexity" evidence="7">
    <location>
        <begin position="25"/>
        <end position="39"/>
    </location>
</feature>
<sequence>MLLGKRPRTPTMRRTRSMSGGMSVDMQSSDNQTTTTNNMESHHEEESVMSHHNPLQPHPHHDVVKLDPHAVVMKGTEIHGELVGSTVMFPSHTTTTTTLTTTNTNNNINHNNNQVSASAHAVYSTPHFLRICGLCNCRLALTRDIYMYRGDTAFCSLECREEQIKQDRRKEKWKVPVSNKEDHRVPPPRTAKASTAAACTIE</sequence>
<feature type="compositionally biased region" description="Basic and acidic residues" evidence="7">
    <location>
        <begin position="168"/>
        <end position="185"/>
    </location>
</feature>
<gene>
    <name evidence="9" type="ORF">VFH_II118800</name>
</gene>
<feature type="zinc finger region" description="FLZ-type" evidence="6">
    <location>
        <begin position="127"/>
        <end position="171"/>
    </location>
</feature>
<dbReference type="Pfam" id="PF04570">
    <property type="entry name" value="zf-FLZ"/>
    <property type="match status" value="1"/>
</dbReference>
<dbReference type="AlphaFoldDB" id="A0AAV0ZKE4"/>
<evidence type="ECO:0000256" key="2">
    <source>
        <dbReference type="ARBA" id="ARBA00009374"/>
    </source>
</evidence>
<dbReference type="GO" id="GO:0008270">
    <property type="term" value="F:zinc ion binding"/>
    <property type="evidence" value="ECO:0007669"/>
    <property type="project" value="UniProtKB-KW"/>
</dbReference>
<feature type="region of interest" description="Disordered" evidence="7">
    <location>
        <begin position="168"/>
        <end position="202"/>
    </location>
</feature>
<protein>
    <recommendedName>
        <fullName evidence="8">FLZ-type domain-containing protein</fullName>
    </recommendedName>
</protein>
<evidence type="ECO:0000256" key="4">
    <source>
        <dbReference type="ARBA" id="ARBA00022723"/>
    </source>
</evidence>
<keyword evidence="5" id="KW-0862">Zinc</keyword>
<feature type="region of interest" description="Disordered" evidence="7">
    <location>
        <begin position="1"/>
        <end position="54"/>
    </location>
</feature>
<reference evidence="9 10" key="1">
    <citation type="submission" date="2023-01" db="EMBL/GenBank/DDBJ databases">
        <authorList>
            <person name="Kreplak J."/>
        </authorList>
    </citation>
    <scope>NUCLEOTIDE SEQUENCE [LARGE SCALE GENOMIC DNA]</scope>
</reference>
<proteinExistence type="inferred from homology"/>
<comment type="subcellular location">
    <subcellularLocation>
        <location evidence="1">Cytoplasm</location>
    </subcellularLocation>
</comment>
<keyword evidence="3" id="KW-0963">Cytoplasm</keyword>
<dbReference type="InterPro" id="IPR007650">
    <property type="entry name" value="Zf-FLZ_dom"/>
</dbReference>
<evidence type="ECO:0000313" key="10">
    <source>
        <dbReference type="Proteomes" id="UP001157006"/>
    </source>
</evidence>
<evidence type="ECO:0000256" key="6">
    <source>
        <dbReference type="PROSITE-ProRule" id="PRU01131"/>
    </source>
</evidence>
<name>A0AAV0ZKE4_VICFA</name>
<feature type="compositionally biased region" description="Basic residues" evidence="7">
    <location>
        <begin position="1"/>
        <end position="16"/>
    </location>
</feature>
<feature type="compositionally biased region" description="Basic and acidic residues" evidence="7">
    <location>
        <begin position="40"/>
        <end position="49"/>
    </location>
</feature>
<comment type="similarity">
    <text evidence="2">Belongs to the FLZ family.</text>
</comment>